<feature type="region of interest" description="Disordered" evidence="18">
    <location>
        <begin position="242"/>
        <end position="262"/>
    </location>
</feature>
<evidence type="ECO:0000256" key="9">
    <source>
        <dbReference type="ARBA" id="ARBA00022701"/>
    </source>
</evidence>
<evidence type="ECO:0000256" key="3">
    <source>
        <dbReference type="ARBA" id="ARBA00004601"/>
    </source>
</evidence>
<dbReference type="InterPro" id="IPR016024">
    <property type="entry name" value="ARM-type_fold"/>
</dbReference>
<dbReference type="GO" id="GO:0005794">
    <property type="term" value="C:Golgi apparatus"/>
    <property type="evidence" value="ECO:0007669"/>
    <property type="project" value="UniProtKB-SubCell"/>
</dbReference>
<keyword evidence="11" id="KW-0498">Mitosis</keyword>
<keyword evidence="10" id="KW-0677">Repeat</keyword>
<keyword evidence="7" id="KW-0963">Cytoplasm</keyword>
<dbReference type="GO" id="GO:0008017">
    <property type="term" value="F:microtubule binding"/>
    <property type="evidence" value="ECO:0007669"/>
    <property type="project" value="TreeGrafter"/>
</dbReference>
<dbReference type="FunFam" id="1.25.10.10:FF:000005">
    <property type="entry name" value="CLIP-associating protein 1 isoform 2"/>
    <property type="match status" value="1"/>
</dbReference>
<dbReference type="GO" id="GO:0005876">
    <property type="term" value="C:spindle microtubule"/>
    <property type="evidence" value="ECO:0007669"/>
    <property type="project" value="TreeGrafter"/>
</dbReference>
<evidence type="ECO:0000256" key="6">
    <source>
        <dbReference type="ARBA" id="ARBA00022454"/>
    </source>
</evidence>
<dbReference type="Pfam" id="PF21040">
    <property type="entry name" value="CEP104-like_TOG"/>
    <property type="match status" value="1"/>
</dbReference>
<dbReference type="Gene3D" id="1.25.10.10">
    <property type="entry name" value="Leucine-rich Repeat Variant"/>
    <property type="match status" value="4"/>
</dbReference>
<keyword evidence="14" id="KW-0206">Cytoskeleton</keyword>
<keyword evidence="20" id="KW-1185">Reference proteome</keyword>
<feature type="compositionally biased region" description="Polar residues" evidence="18">
    <location>
        <begin position="1101"/>
        <end position="1122"/>
    </location>
</feature>
<keyword evidence="6" id="KW-0158">Chromosome</keyword>
<dbReference type="GO" id="GO:0072686">
    <property type="term" value="C:mitotic spindle"/>
    <property type="evidence" value="ECO:0007669"/>
    <property type="project" value="TreeGrafter"/>
</dbReference>
<dbReference type="GO" id="GO:0000776">
    <property type="term" value="C:kinetochore"/>
    <property type="evidence" value="ECO:0007669"/>
    <property type="project" value="UniProtKB-KW"/>
</dbReference>
<evidence type="ECO:0000256" key="17">
    <source>
        <dbReference type="SAM" id="Coils"/>
    </source>
</evidence>
<evidence type="ECO:0000256" key="1">
    <source>
        <dbReference type="ARBA" id="ARBA00004186"/>
    </source>
</evidence>
<keyword evidence="12" id="KW-0995">Kinetochore</keyword>
<dbReference type="InterPro" id="IPR034085">
    <property type="entry name" value="TOG"/>
</dbReference>
<dbReference type="InterPro" id="IPR048491">
    <property type="entry name" value="XMAP215_CLASP_TOG"/>
</dbReference>
<keyword evidence="13" id="KW-0333">Golgi apparatus</keyword>
<dbReference type="GO" id="GO:0030010">
    <property type="term" value="P:establishment of cell polarity"/>
    <property type="evidence" value="ECO:0007669"/>
    <property type="project" value="UniProtKB-ARBA"/>
</dbReference>
<feature type="compositionally biased region" description="Polar residues" evidence="18">
    <location>
        <begin position="642"/>
        <end position="654"/>
    </location>
</feature>
<dbReference type="PANTHER" id="PTHR21567:SF30">
    <property type="entry name" value="CLIP-ASSOCIATING PROTEIN 2"/>
    <property type="match status" value="1"/>
</dbReference>
<evidence type="ECO:0000256" key="5">
    <source>
        <dbReference type="ARBA" id="ARBA00009549"/>
    </source>
</evidence>
<dbReference type="PANTHER" id="PTHR21567">
    <property type="entry name" value="CLASP"/>
    <property type="match status" value="1"/>
</dbReference>
<feature type="region of interest" description="Disordered" evidence="18">
    <location>
        <begin position="534"/>
        <end position="588"/>
    </location>
</feature>
<sequence length="1494" mass="164196">MEPAGMDYFCEQVQQKDVGRRMQVGQGLLEYLGDPARSPDLEQDQQRLDKVIDEITAWVNSSNFKVALLGLDVLGAFVDRLSGRFKPYIGTVLLALIDRMGDAKDQVREQAQNLILKLMSEAAPPMYIWERLAVGFKHKNYRSREGVCLCLVATLNIYGAQPLILSKLVPHLCIAFGDSNSQVRDAAILAIVEVYRHVGEKVRVDLTKRGIPPGRLQTIFAKFDEIRNSDNMILSNISDKSFDDEESVDGNRPSSAASAFKVPAPKKARKSFKQCSSKEGGAGAVDEDDFIKAFTDVPTVQIYSSRELEETLNKIREILSDDKHDWDQRTNALKKVRSLLVAGAAQYDGFFQHLRLLDGAFKLSAKDLRSQVVREACITVAHLSTVLGNKFDHGAEAIVPTLFNLVPNSAKVMATSGCAAIRFIIRHTHVPRLIPLITSNCTSKSVAVRRRSFEFLDLLLQEWQTHSLERHAAVLVETIKKGIHDADAEARVEARKAYLGLRNHFPSEAETLYNSLEPPYQRSLQTYLKNSGSIASLPQSDRSSSSSQESLNRPLSSKWSAASPASLAGRVPGSSKGVPSPGTLQRSRSDIDVNAAAGAKARHAAGQTAGAGRLSAAGLPPGSYASLGKGRTASEDGRIRSKLSTPSVGIGNSKTDSRGRSRTKVVSQSQPGSRSGSPGRVLTTTTLSTMNTGVQRVLVNPAAAQKRSKIPRSQGCSREASPSRLSVARGSRIPRPSVSQGCSREASRESSRDTSPVRSFPPLGTGFGISQSSRLSSSVSAMRVLNTGSDVEEAVADALLLGDIRTKKKPVRRRYESYGMYSDDDANSDASSACSERSYSSRNGSIPTYMRQTEDVAEVLNRCASTNWSERKEGLLGLQNLLKNQRTLSRVELKRLCEIFTRMFADPHSKVFSMFLETLVDFIQVHKEDLQDWLFVLLTQLLKKMGADLLGSVQAKVQKALDVTRESFPNDLQFSILMRFTVDQTQTPSLKVKVAILKYIETLAQQMDPGDFVNSSETRLAVSRIITWTTEPKSSDVRKAAQSVLISLFELNTPEFTMLLGALPKTFQDGATKLLHNHLRNTGNSGQGSMGSPLTRPTPRSPASWSSPLTSPTNTSQNTLSPSAFDYDTENMNSEDIYSSLRGVTEAIQNFSFRSQEDMNEPVKRDAKKDDGDTICSASGMVDMRAGGGVSDTGRTALDNKTSLLNTMPPHSSPRSREYNPYNYSDGISAFNKSALKEAMFDDDAEQFPDEPPMDHSDLVAELLKELSNHNERVEERKAALYELMKLTQEESFGVWDEHFKTILLLLLETLGDKEHAIRALALKVLREILRNQPARFKNYAELTIMKTLEAHKDPHKEVVRSAEEAASMLATSISPDQCIKVLCPIIQTADYPINLAAIKMQTKVIERVSKETLTQLLPEIVPGLIQGYDNSESSVRKACVFCLVAIHAVIGDELKPHLSQLTGSKMKLLNLYIKRAQTGSGAGDTAADMSGQS</sequence>
<evidence type="ECO:0000256" key="12">
    <source>
        <dbReference type="ARBA" id="ARBA00022838"/>
    </source>
</evidence>
<evidence type="ECO:0000256" key="18">
    <source>
        <dbReference type="SAM" id="MobiDB-lite"/>
    </source>
</evidence>
<keyword evidence="17" id="KW-0175">Coiled coil</keyword>
<protein>
    <submittedName>
        <fullName evidence="19">Uncharacterized protein</fullName>
    </submittedName>
</protein>
<proteinExistence type="inferred from homology"/>
<feature type="region of interest" description="Disordered" evidence="18">
    <location>
        <begin position="1078"/>
        <end position="1128"/>
    </location>
</feature>
<dbReference type="InterPro" id="IPR024395">
    <property type="entry name" value="CLASP_N_dom"/>
</dbReference>
<reference evidence="19" key="2">
    <citation type="submission" date="2025-08" db="UniProtKB">
        <authorList>
            <consortium name="Ensembl"/>
        </authorList>
    </citation>
    <scope>IDENTIFICATION</scope>
</reference>
<dbReference type="InterPro" id="IPR011989">
    <property type="entry name" value="ARM-like"/>
</dbReference>
<dbReference type="SMART" id="SM01349">
    <property type="entry name" value="TOG"/>
    <property type="match status" value="4"/>
</dbReference>
<dbReference type="GO" id="GO:0090307">
    <property type="term" value="P:mitotic spindle assembly"/>
    <property type="evidence" value="ECO:0007669"/>
    <property type="project" value="TreeGrafter"/>
</dbReference>
<feature type="compositionally biased region" description="Low complexity" evidence="18">
    <location>
        <begin position="665"/>
        <end position="692"/>
    </location>
</feature>
<evidence type="ECO:0000256" key="16">
    <source>
        <dbReference type="ARBA" id="ARBA00023328"/>
    </source>
</evidence>
<evidence type="ECO:0000313" key="19">
    <source>
        <dbReference type="Ensembl" id="ENSCPVP00000000218.2"/>
    </source>
</evidence>
<comment type="subcellular location">
    <subcellularLocation>
        <location evidence="4">Chromosome</location>
        <location evidence="4">Centromere</location>
        <location evidence="4">Kinetochore</location>
    </subcellularLocation>
    <subcellularLocation>
        <location evidence="2">Cytoplasm</location>
        <location evidence="2">Cytoskeleton</location>
        <location evidence="2">Microtubule organizing center</location>
        <location evidence="2">Centrosome</location>
    </subcellularLocation>
    <subcellularLocation>
        <location evidence="1">Cytoplasm</location>
        <location evidence="1">Cytoskeleton</location>
        <location evidence="1">Spindle</location>
    </subcellularLocation>
    <subcellularLocation>
        <location evidence="3">Golgi apparatus</location>
        <location evidence="3">trans-Golgi network</location>
    </subcellularLocation>
</comment>
<evidence type="ECO:0000256" key="10">
    <source>
        <dbReference type="ARBA" id="ARBA00022737"/>
    </source>
</evidence>
<evidence type="ECO:0000256" key="4">
    <source>
        <dbReference type="ARBA" id="ARBA00004629"/>
    </source>
</evidence>
<dbReference type="Pfam" id="PF12348">
    <property type="entry name" value="CLASP_N"/>
    <property type="match status" value="1"/>
</dbReference>
<comment type="similarity">
    <text evidence="5">Belongs to the CLASP family.</text>
</comment>
<dbReference type="Ensembl" id="ENSCPVT00000000221.2">
    <property type="protein sequence ID" value="ENSCPVP00000000218.2"/>
    <property type="gene ID" value="ENSCPVG00000000146.2"/>
</dbReference>
<dbReference type="Pfam" id="PF23271">
    <property type="entry name" value="HEAT_GCN1"/>
    <property type="match status" value="1"/>
</dbReference>
<keyword evidence="16" id="KW-0137">Centromere</keyword>
<evidence type="ECO:0000256" key="7">
    <source>
        <dbReference type="ARBA" id="ARBA00022490"/>
    </source>
</evidence>
<dbReference type="FunFam" id="1.25.10.10:FF:000006">
    <property type="entry name" value="CLIP-associating protein 1 isoform 2"/>
    <property type="match status" value="1"/>
</dbReference>
<evidence type="ECO:0000313" key="20">
    <source>
        <dbReference type="Proteomes" id="UP000694382"/>
    </source>
</evidence>
<evidence type="ECO:0000256" key="14">
    <source>
        <dbReference type="ARBA" id="ARBA00023212"/>
    </source>
</evidence>
<keyword evidence="8" id="KW-0132">Cell division</keyword>
<dbReference type="FunFam" id="1.25.10.10:FF:000031">
    <property type="entry name" value="CLIP-associating protein 1 isoform 2"/>
    <property type="match status" value="1"/>
</dbReference>
<evidence type="ECO:0000256" key="11">
    <source>
        <dbReference type="ARBA" id="ARBA00022776"/>
    </source>
</evidence>
<dbReference type="GO" id="GO:0040001">
    <property type="term" value="P:establishment of mitotic spindle localization"/>
    <property type="evidence" value="ECO:0007669"/>
    <property type="project" value="TreeGrafter"/>
</dbReference>
<feature type="coiled-coil region" evidence="17">
    <location>
        <begin position="1260"/>
        <end position="1291"/>
    </location>
</feature>
<evidence type="ECO:0000256" key="15">
    <source>
        <dbReference type="ARBA" id="ARBA00023306"/>
    </source>
</evidence>
<organism evidence="19 20">
    <name type="scientific">Geospiza parvula</name>
    <name type="common">Small tree-finch</name>
    <name type="synonym">Camarhynchus parvulus</name>
    <dbReference type="NCBI Taxonomy" id="87175"/>
    <lineage>
        <taxon>Eukaryota</taxon>
        <taxon>Metazoa</taxon>
        <taxon>Chordata</taxon>
        <taxon>Craniata</taxon>
        <taxon>Vertebrata</taxon>
        <taxon>Euteleostomi</taxon>
        <taxon>Archelosauria</taxon>
        <taxon>Archosauria</taxon>
        <taxon>Dinosauria</taxon>
        <taxon>Saurischia</taxon>
        <taxon>Theropoda</taxon>
        <taxon>Coelurosauria</taxon>
        <taxon>Aves</taxon>
        <taxon>Neognathae</taxon>
        <taxon>Neoaves</taxon>
        <taxon>Telluraves</taxon>
        <taxon>Australaves</taxon>
        <taxon>Passeriformes</taxon>
        <taxon>Thraupidae</taxon>
        <taxon>Camarhynchus</taxon>
    </lineage>
</organism>
<keyword evidence="9" id="KW-0493">Microtubule</keyword>
<accession>A0A8U8C0Y0</accession>
<evidence type="ECO:0000256" key="13">
    <source>
        <dbReference type="ARBA" id="ARBA00023034"/>
    </source>
</evidence>
<feature type="compositionally biased region" description="Low complexity" evidence="18">
    <location>
        <begin position="536"/>
        <end position="557"/>
    </location>
</feature>
<reference evidence="19" key="1">
    <citation type="submission" date="2020-02" db="EMBL/GenBank/DDBJ databases">
        <authorList>
            <person name="Enbody D E."/>
            <person name="Pettersson E M."/>
        </authorList>
    </citation>
    <scope>NUCLEOTIDE SEQUENCE [LARGE SCALE GENOMIC DNA]</scope>
</reference>
<feature type="region of interest" description="Disordered" evidence="18">
    <location>
        <begin position="626"/>
        <end position="772"/>
    </location>
</feature>
<dbReference type="FunFam" id="1.25.10.10:FF:000001">
    <property type="entry name" value="CLIP-associating protein 1 isoform 2"/>
    <property type="match status" value="1"/>
</dbReference>
<keyword evidence="15" id="KW-0131">Cell cycle</keyword>
<reference evidence="19" key="3">
    <citation type="submission" date="2025-09" db="UniProtKB">
        <authorList>
            <consortium name="Ensembl"/>
        </authorList>
    </citation>
    <scope>IDENTIFICATION</scope>
</reference>
<dbReference type="Proteomes" id="UP000694382">
    <property type="component" value="Chromosome 2"/>
</dbReference>
<dbReference type="GO" id="GO:0007026">
    <property type="term" value="P:negative regulation of microtubule depolymerization"/>
    <property type="evidence" value="ECO:0007669"/>
    <property type="project" value="UniProtKB-ARBA"/>
</dbReference>
<name>A0A8C3M2U4_GEOPR</name>
<dbReference type="GO" id="GO:0051301">
    <property type="term" value="P:cell division"/>
    <property type="evidence" value="ECO:0007669"/>
    <property type="project" value="UniProtKB-KW"/>
</dbReference>
<dbReference type="InterPro" id="IPR057546">
    <property type="entry name" value="HEAT_GCN1"/>
</dbReference>
<dbReference type="SUPFAM" id="SSF48371">
    <property type="entry name" value="ARM repeat"/>
    <property type="match status" value="2"/>
</dbReference>
<dbReference type="GO" id="GO:0005881">
    <property type="term" value="C:cytoplasmic microtubule"/>
    <property type="evidence" value="ECO:0007669"/>
    <property type="project" value="TreeGrafter"/>
</dbReference>
<dbReference type="Pfam" id="PF21041">
    <property type="entry name" value="XMAP215_CLASP_TOG"/>
    <property type="match status" value="1"/>
</dbReference>
<dbReference type="GO" id="GO:0045180">
    <property type="term" value="C:basal cortex"/>
    <property type="evidence" value="ECO:0007669"/>
    <property type="project" value="TreeGrafter"/>
</dbReference>
<dbReference type="GO" id="GO:0005813">
    <property type="term" value="C:centrosome"/>
    <property type="evidence" value="ECO:0007669"/>
    <property type="project" value="UniProtKB-SubCell"/>
</dbReference>
<evidence type="ECO:0000256" key="2">
    <source>
        <dbReference type="ARBA" id="ARBA00004300"/>
    </source>
</evidence>
<evidence type="ECO:0000256" key="8">
    <source>
        <dbReference type="ARBA" id="ARBA00022618"/>
    </source>
</evidence>
<accession>A0A8C3M2U4</accession>